<keyword evidence="2" id="KW-0812">Transmembrane</keyword>
<sequence length="240" mass="26874">MFIGYILPEVIIFYRLYAISGHSKALGIWLSIQFGVFHVGSFIAVVAFLKNTKYDISPLPSVMPCLPAKQNSARGNSIALYGVMLFSHIREPTGFFYSNIQPTVSKTKTCIPVILLLTLAVMIKKHRRTKSTLASVFYRDGFVYFLGLTVTFAANIVITGTATYNCHGMFLVPQRVIHAILAGRAILHLREQSQNELATEPGREITELYFTNHEQDTSAFSRSQRNHRSLTTADAHTVRS</sequence>
<accession>A0A5C3KVU3</accession>
<gene>
    <name evidence="3" type="ORF">FA15DRAFT_419748</name>
</gene>
<dbReference type="OrthoDB" id="3350812at2759"/>
<dbReference type="EMBL" id="ML210202">
    <property type="protein sequence ID" value="TFK24345.1"/>
    <property type="molecule type" value="Genomic_DNA"/>
</dbReference>
<protein>
    <recommendedName>
        <fullName evidence="5">Integral membrane protein</fullName>
    </recommendedName>
</protein>
<keyword evidence="2" id="KW-0472">Membrane</keyword>
<evidence type="ECO:0008006" key="5">
    <source>
        <dbReference type="Google" id="ProtNLM"/>
    </source>
</evidence>
<keyword evidence="2" id="KW-1133">Transmembrane helix</keyword>
<name>A0A5C3KVU3_COPMA</name>
<keyword evidence="4" id="KW-1185">Reference proteome</keyword>
<feature type="transmembrane region" description="Helical" evidence="2">
    <location>
        <begin position="26"/>
        <end position="49"/>
    </location>
</feature>
<evidence type="ECO:0000313" key="4">
    <source>
        <dbReference type="Proteomes" id="UP000307440"/>
    </source>
</evidence>
<evidence type="ECO:0000256" key="2">
    <source>
        <dbReference type="SAM" id="Phobius"/>
    </source>
</evidence>
<feature type="region of interest" description="Disordered" evidence="1">
    <location>
        <begin position="217"/>
        <end position="240"/>
    </location>
</feature>
<dbReference type="Proteomes" id="UP000307440">
    <property type="component" value="Unassembled WGS sequence"/>
</dbReference>
<evidence type="ECO:0000313" key="3">
    <source>
        <dbReference type="EMBL" id="TFK24345.1"/>
    </source>
</evidence>
<reference evidence="3 4" key="1">
    <citation type="journal article" date="2019" name="Nat. Ecol. Evol.">
        <title>Megaphylogeny resolves global patterns of mushroom evolution.</title>
        <authorList>
            <person name="Varga T."/>
            <person name="Krizsan K."/>
            <person name="Foldi C."/>
            <person name="Dima B."/>
            <person name="Sanchez-Garcia M."/>
            <person name="Sanchez-Ramirez S."/>
            <person name="Szollosi G.J."/>
            <person name="Szarkandi J.G."/>
            <person name="Papp V."/>
            <person name="Albert L."/>
            <person name="Andreopoulos W."/>
            <person name="Angelini C."/>
            <person name="Antonin V."/>
            <person name="Barry K.W."/>
            <person name="Bougher N.L."/>
            <person name="Buchanan P."/>
            <person name="Buyck B."/>
            <person name="Bense V."/>
            <person name="Catcheside P."/>
            <person name="Chovatia M."/>
            <person name="Cooper J."/>
            <person name="Damon W."/>
            <person name="Desjardin D."/>
            <person name="Finy P."/>
            <person name="Geml J."/>
            <person name="Haridas S."/>
            <person name="Hughes K."/>
            <person name="Justo A."/>
            <person name="Karasinski D."/>
            <person name="Kautmanova I."/>
            <person name="Kiss B."/>
            <person name="Kocsube S."/>
            <person name="Kotiranta H."/>
            <person name="LaButti K.M."/>
            <person name="Lechner B.E."/>
            <person name="Liimatainen K."/>
            <person name="Lipzen A."/>
            <person name="Lukacs Z."/>
            <person name="Mihaltcheva S."/>
            <person name="Morgado L.N."/>
            <person name="Niskanen T."/>
            <person name="Noordeloos M.E."/>
            <person name="Ohm R.A."/>
            <person name="Ortiz-Santana B."/>
            <person name="Ovrebo C."/>
            <person name="Racz N."/>
            <person name="Riley R."/>
            <person name="Savchenko A."/>
            <person name="Shiryaev A."/>
            <person name="Soop K."/>
            <person name="Spirin V."/>
            <person name="Szebenyi C."/>
            <person name="Tomsovsky M."/>
            <person name="Tulloss R.E."/>
            <person name="Uehling J."/>
            <person name="Grigoriev I.V."/>
            <person name="Vagvolgyi C."/>
            <person name="Papp T."/>
            <person name="Martin F.M."/>
            <person name="Miettinen O."/>
            <person name="Hibbett D.S."/>
            <person name="Nagy L.G."/>
        </authorList>
    </citation>
    <scope>NUCLEOTIDE SEQUENCE [LARGE SCALE GENOMIC DNA]</scope>
    <source>
        <strain evidence="3 4">CBS 121175</strain>
    </source>
</reference>
<organism evidence="3 4">
    <name type="scientific">Coprinopsis marcescibilis</name>
    <name type="common">Agaric fungus</name>
    <name type="synonym">Psathyrella marcescibilis</name>
    <dbReference type="NCBI Taxonomy" id="230819"/>
    <lineage>
        <taxon>Eukaryota</taxon>
        <taxon>Fungi</taxon>
        <taxon>Dikarya</taxon>
        <taxon>Basidiomycota</taxon>
        <taxon>Agaricomycotina</taxon>
        <taxon>Agaricomycetes</taxon>
        <taxon>Agaricomycetidae</taxon>
        <taxon>Agaricales</taxon>
        <taxon>Agaricineae</taxon>
        <taxon>Psathyrellaceae</taxon>
        <taxon>Coprinopsis</taxon>
    </lineage>
</organism>
<feature type="transmembrane region" description="Helical" evidence="2">
    <location>
        <begin position="143"/>
        <end position="164"/>
    </location>
</feature>
<proteinExistence type="predicted"/>
<evidence type="ECO:0000256" key="1">
    <source>
        <dbReference type="SAM" id="MobiDB-lite"/>
    </source>
</evidence>
<dbReference type="AlphaFoldDB" id="A0A5C3KVU3"/>